<name>A0ABT0ZB49_9ACTN</name>
<dbReference type="RefSeq" id="WP_252423976.1">
    <property type="nucleotide sequence ID" value="NZ_JAMWMR010000006.1"/>
</dbReference>
<dbReference type="Proteomes" id="UP001523219">
    <property type="component" value="Unassembled WGS sequence"/>
</dbReference>
<reference evidence="8 9" key="1">
    <citation type="submission" date="2022-05" db="EMBL/GenBank/DDBJ databases">
        <title>Streptomyces sp. nov. RY43-2 isolated from soil of a peat swamp forest.</title>
        <authorList>
            <person name="Kanchanasin P."/>
            <person name="Tanasupawat S."/>
            <person name="Phongsopitanun W."/>
        </authorList>
    </citation>
    <scope>NUCLEOTIDE SEQUENCE [LARGE SCALE GENOMIC DNA]</scope>
    <source>
        <strain evidence="8 9">RY43-2</strain>
    </source>
</reference>
<dbReference type="InterPro" id="IPR037185">
    <property type="entry name" value="EmrE-like"/>
</dbReference>
<evidence type="ECO:0000256" key="6">
    <source>
        <dbReference type="SAM" id="Phobius"/>
    </source>
</evidence>
<sequence>MNQRLLPTVTVLLYAVSYPLGALTLDHVSPFLLILLRFVLSAALMWAVVAVRRIPLPRGRVLAWAAVGGVLVQGVQFLGLYWGMAHGVSAGIASLVIAMNPVATAVLARLLLRRRENRWGLLALACGAVGVIAACLPRLLSDPAVGPGLITVLIALGGLSAGSLLQERKLRAVDPFAFTAIGVTGSVPAAGALVLTTPQHFSDPAPAVGLLLLLVLASALALVCYAACVRRTGARGASILFALIPSVAVVAAWLVQGTPLDITTAIGLTGGALACVAQTRAARVTDPGRPGGVALTGCACLPVNELEDRHRWRAASPAGSAPPVLPYRYGYSDLSSSSANARRASASSFFVGNSSTFLSSCVMRRFSSARSG</sequence>
<feature type="transmembrane region" description="Helical" evidence="6">
    <location>
        <begin position="27"/>
        <end position="49"/>
    </location>
</feature>
<accession>A0ABT0ZB49</accession>
<gene>
    <name evidence="8" type="ORF">NGF19_09330</name>
</gene>
<dbReference type="PANTHER" id="PTHR32322">
    <property type="entry name" value="INNER MEMBRANE TRANSPORTER"/>
    <property type="match status" value="1"/>
</dbReference>
<dbReference type="InterPro" id="IPR050638">
    <property type="entry name" value="AA-Vitamin_Transporters"/>
</dbReference>
<evidence type="ECO:0000256" key="5">
    <source>
        <dbReference type="ARBA" id="ARBA00023136"/>
    </source>
</evidence>
<dbReference type="Pfam" id="PF00892">
    <property type="entry name" value="EamA"/>
    <property type="match status" value="2"/>
</dbReference>
<protein>
    <submittedName>
        <fullName evidence="8">DMT family transporter</fullName>
    </submittedName>
</protein>
<comment type="similarity">
    <text evidence="2">Belongs to the EamA transporter family.</text>
</comment>
<dbReference type="PANTHER" id="PTHR32322:SF2">
    <property type="entry name" value="EAMA DOMAIN-CONTAINING PROTEIN"/>
    <property type="match status" value="1"/>
</dbReference>
<evidence type="ECO:0000256" key="2">
    <source>
        <dbReference type="ARBA" id="ARBA00007362"/>
    </source>
</evidence>
<organism evidence="8 9">
    <name type="scientific">Streptomyces macrolidinus</name>
    <dbReference type="NCBI Taxonomy" id="2952607"/>
    <lineage>
        <taxon>Bacteria</taxon>
        <taxon>Bacillati</taxon>
        <taxon>Actinomycetota</taxon>
        <taxon>Actinomycetes</taxon>
        <taxon>Kitasatosporales</taxon>
        <taxon>Streptomycetaceae</taxon>
        <taxon>Streptomyces</taxon>
    </lineage>
</organism>
<feature type="transmembrane region" description="Helical" evidence="6">
    <location>
        <begin position="119"/>
        <end position="139"/>
    </location>
</feature>
<keyword evidence="5 6" id="KW-0472">Membrane</keyword>
<feature type="domain" description="EamA" evidence="7">
    <location>
        <begin position="9"/>
        <end position="132"/>
    </location>
</feature>
<feature type="domain" description="EamA" evidence="7">
    <location>
        <begin position="148"/>
        <end position="276"/>
    </location>
</feature>
<evidence type="ECO:0000313" key="8">
    <source>
        <dbReference type="EMBL" id="MCN9240993.1"/>
    </source>
</evidence>
<feature type="transmembrane region" description="Helical" evidence="6">
    <location>
        <begin position="88"/>
        <end position="112"/>
    </location>
</feature>
<keyword evidence="4 6" id="KW-1133">Transmembrane helix</keyword>
<proteinExistence type="inferred from homology"/>
<feature type="transmembrane region" description="Helical" evidence="6">
    <location>
        <begin position="236"/>
        <end position="255"/>
    </location>
</feature>
<dbReference type="SUPFAM" id="SSF103481">
    <property type="entry name" value="Multidrug resistance efflux transporter EmrE"/>
    <property type="match status" value="2"/>
</dbReference>
<evidence type="ECO:0000259" key="7">
    <source>
        <dbReference type="Pfam" id="PF00892"/>
    </source>
</evidence>
<feature type="transmembrane region" description="Helical" evidence="6">
    <location>
        <begin position="145"/>
        <end position="164"/>
    </location>
</feature>
<evidence type="ECO:0000256" key="1">
    <source>
        <dbReference type="ARBA" id="ARBA00004141"/>
    </source>
</evidence>
<feature type="transmembrane region" description="Helical" evidence="6">
    <location>
        <begin position="207"/>
        <end position="229"/>
    </location>
</feature>
<feature type="transmembrane region" description="Helical" evidence="6">
    <location>
        <begin position="176"/>
        <end position="195"/>
    </location>
</feature>
<feature type="transmembrane region" description="Helical" evidence="6">
    <location>
        <begin position="61"/>
        <end position="82"/>
    </location>
</feature>
<comment type="caution">
    <text evidence="8">The sequence shown here is derived from an EMBL/GenBank/DDBJ whole genome shotgun (WGS) entry which is preliminary data.</text>
</comment>
<keyword evidence="3 6" id="KW-0812">Transmembrane</keyword>
<evidence type="ECO:0000256" key="4">
    <source>
        <dbReference type="ARBA" id="ARBA00022989"/>
    </source>
</evidence>
<dbReference type="EMBL" id="JAMWMR010000006">
    <property type="protein sequence ID" value="MCN9240993.1"/>
    <property type="molecule type" value="Genomic_DNA"/>
</dbReference>
<keyword evidence="9" id="KW-1185">Reference proteome</keyword>
<evidence type="ECO:0000256" key="3">
    <source>
        <dbReference type="ARBA" id="ARBA00022692"/>
    </source>
</evidence>
<evidence type="ECO:0000313" key="9">
    <source>
        <dbReference type="Proteomes" id="UP001523219"/>
    </source>
</evidence>
<comment type="subcellular location">
    <subcellularLocation>
        <location evidence="1">Membrane</location>
        <topology evidence="1">Multi-pass membrane protein</topology>
    </subcellularLocation>
</comment>
<dbReference type="InterPro" id="IPR000620">
    <property type="entry name" value="EamA_dom"/>
</dbReference>